<keyword evidence="2" id="KW-0012">Acyltransferase</keyword>
<keyword evidence="2" id="KW-0808">Transferase</keyword>
<organism evidence="2 3">
    <name type="scientific">Sulfitobacter porphyrae</name>
    <dbReference type="NCBI Taxonomy" id="1246864"/>
    <lineage>
        <taxon>Bacteria</taxon>
        <taxon>Pseudomonadati</taxon>
        <taxon>Pseudomonadota</taxon>
        <taxon>Alphaproteobacteria</taxon>
        <taxon>Rhodobacterales</taxon>
        <taxon>Roseobacteraceae</taxon>
        <taxon>Sulfitobacter</taxon>
    </lineage>
</organism>
<accession>A0ABW2B8D3</accession>
<dbReference type="CDD" id="cd04301">
    <property type="entry name" value="NAT_SF"/>
    <property type="match status" value="1"/>
</dbReference>
<name>A0ABW2B8D3_9RHOB</name>
<dbReference type="InterPro" id="IPR016181">
    <property type="entry name" value="Acyl_CoA_acyltransferase"/>
</dbReference>
<dbReference type="GO" id="GO:0016746">
    <property type="term" value="F:acyltransferase activity"/>
    <property type="evidence" value="ECO:0007669"/>
    <property type="project" value="UniProtKB-KW"/>
</dbReference>
<dbReference type="PANTHER" id="PTHR47237:SF2">
    <property type="entry name" value="BLL4206 PROTEIN"/>
    <property type="match status" value="1"/>
</dbReference>
<evidence type="ECO:0000259" key="1">
    <source>
        <dbReference type="PROSITE" id="PS51186"/>
    </source>
</evidence>
<feature type="domain" description="N-acetyltransferase" evidence="1">
    <location>
        <begin position="1"/>
        <end position="86"/>
    </location>
</feature>
<dbReference type="EMBL" id="JBHSWG010000003">
    <property type="protein sequence ID" value="MFC6761841.1"/>
    <property type="molecule type" value="Genomic_DNA"/>
</dbReference>
<dbReference type="Gene3D" id="3.40.630.30">
    <property type="match status" value="1"/>
</dbReference>
<reference evidence="3" key="1">
    <citation type="journal article" date="2019" name="Int. J. Syst. Evol. Microbiol.">
        <title>The Global Catalogue of Microorganisms (GCM) 10K type strain sequencing project: providing services to taxonomists for standard genome sequencing and annotation.</title>
        <authorList>
            <consortium name="The Broad Institute Genomics Platform"/>
            <consortium name="The Broad Institute Genome Sequencing Center for Infectious Disease"/>
            <person name="Wu L."/>
            <person name="Ma J."/>
        </authorList>
    </citation>
    <scope>NUCLEOTIDE SEQUENCE [LARGE SCALE GENOMIC DNA]</scope>
    <source>
        <strain evidence="3">CCUG 66188</strain>
    </source>
</reference>
<comment type="caution">
    <text evidence="2">The sequence shown here is derived from an EMBL/GenBank/DDBJ whole genome shotgun (WGS) entry which is preliminary data.</text>
</comment>
<dbReference type="InterPro" id="IPR052729">
    <property type="entry name" value="Acyl/Acetyltrans_Enzymes"/>
</dbReference>
<dbReference type="Gene3D" id="3.40.630.90">
    <property type="match status" value="1"/>
</dbReference>
<keyword evidence="3" id="KW-1185">Reference proteome</keyword>
<dbReference type="InterPro" id="IPR000182">
    <property type="entry name" value="GNAT_dom"/>
</dbReference>
<evidence type="ECO:0000313" key="2">
    <source>
        <dbReference type="EMBL" id="MFC6761841.1"/>
    </source>
</evidence>
<dbReference type="Pfam" id="PF18014">
    <property type="entry name" value="Acetyltransf_18"/>
    <property type="match status" value="1"/>
</dbReference>
<dbReference type="PANTHER" id="PTHR47237">
    <property type="entry name" value="SLL0310 PROTEIN"/>
    <property type="match status" value="1"/>
</dbReference>
<evidence type="ECO:0000313" key="3">
    <source>
        <dbReference type="Proteomes" id="UP001596353"/>
    </source>
</evidence>
<dbReference type="Proteomes" id="UP001596353">
    <property type="component" value="Unassembled WGS sequence"/>
</dbReference>
<dbReference type="EC" id="2.3.1.-" evidence="2"/>
<dbReference type="SUPFAM" id="SSF55729">
    <property type="entry name" value="Acyl-CoA N-acyltransferases (Nat)"/>
    <property type="match status" value="1"/>
</dbReference>
<dbReference type="Pfam" id="PF13673">
    <property type="entry name" value="Acetyltransf_10"/>
    <property type="match status" value="1"/>
</dbReference>
<sequence length="218" mass="22314">MGTALCSAFGDVATMNMIIVDAQMRGRGLGRALMEQVIAIGGARELRLTATADGLPLYEKMGFVACGEVCQQQGIAQAATPELSVRTGDAQDIPTLAALDLQASGMSRAGLLGAIAAQGEVLLCENGFALLRDFGRGRVLGPVVARDAASAAALMAEAARRCAGGFLRVDLPADAGMGETATRLGLQAAGGGIAMKRDARTRAPSEYKTFALVSQALG</sequence>
<dbReference type="InterPro" id="IPR041496">
    <property type="entry name" value="YitH/HolE_GNAT"/>
</dbReference>
<dbReference type="PROSITE" id="PS51186">
    <property type="entry name" value="GNAT"/>
    <property type="match status" value="1"/>
</dbReference>
<gene>
    <name evidence="2" type="ORF">ACFQFQ_23915</name>
</gene>
<proteinExistence type="predicted"/>
<protein>
    <submittedName>
        <fullName evidence="2">GNAT family N-acetyltransferase</fullName>
        <ecNumber evidence="2">2.3.1.-</ecNumber>
    </submittedName>
</protein>